<dbReference type="InterPro" id="IPR042100">
    <property type="entry name" value="Bug_dom1"/>
</dbReference>
<dbReference type="RefSeq" id="WP_187596319.1">
    <property type="nucleotide sequence ID" value="NZ_CP060714.1"/>
</dbReference>
<evidence type="ECO:0000256" key="1">
    <source>
        <dbReference type="ARBA" id="ARBA00006987"/>
    </source>
</evidence>
<evidence type="ECO:0000256" key="2">
    <source>
        <dbReference type="SAM" id="SignalP"/>
    </source>
</evidence>
<dbReference type="PANTHER" id="PTHR42928:SF5">
    <property type="entry name" value="BLR1237 PROTEIN"/>
    <property type="match status" value="1"/>
</dbReference>
<reference evidence="3 4" key="1">
    <citation type="submission" date="2020-08" db="EMBL/GenBank/DDBJ databases">
        <title>Genome sequence of Diaphorobacter ruginosibacter DSM 27467T.</title>
        <authorList>
            <person name="Hyun D.-W."/>
            <person name="Bae J.-W."/>
        </authorList>
    </citation>
    <scope>NUCLEOTIDE SEQUENCE [LARGE SCALE GENOMIC DNA]</scope>
    <source>
        <strain evidence="3 4">DSM 27467</strain>
    </source>
</reference>
<dbReference type="InterPro" id="IPR005064">
    <property type="entry name" value="BUG"/>
</dbReference>
<protein>
    <submittedName>
        <fullName evidence="3">Tripartite tricarboxylate transporter substrate binding protein</fullName>
    </submittedName>
</protein>
<accession>A0A7G9RKC4</accession>
<dbReference type="InterPro" id="IPR006311">
    <property type="entry name" value="TAT_signal"/>
</dbReference>
<sequence length="331" mass="34120">MGMTRQQFLKGVAASAIAVLGGMAGPHAMAQSDYPQRPIKLIVPFAAGGATDILGRLLATSMGDKLGQPVIVENKPGAGTMVAASMVAKSAPDGYTLLLGSNSTLTLNAAIRQSLPYDPVKSFTMLGSVANMGLVVVASPQAKINNLAELVAQGKSRESGLSYASFGSGSSAHFGAELLQSTLGTHMTHVPFNGSSQSLTAVMGGQVPVAIDTVVASSPLLRSGKLKAIASLSAARQPLLPDVPTIAESGYPGFEAEAWYGLLGPAGLPPAIQAKIEAALKTTLAQPDVQKRLKDVGLNPQWSSGKALLERVEQEQPQMRAVAARASIRAD</sequence>
<dbReference type="Proteomes" id="UP000515811">
    <property type="component" value="Chromosome"/>
</dbReference>
<dbReference type="PROSITE" id="PS51318">
    <property type="entry name" value="TAT"/>
    <property type="match status" value="1"/>
</dbReference>
<proteinExistence type="inferred from homology"/>
<dbReference type="Gene3D" id="3.40.190.150">
    <property type="entry name" value="Bordetella uptake gene, domain 1"/>
    <property type="match status" value="1"/>
</dbReference>
<feature type="signal peptide" evidence="2">
    <location>
        <begin position="1"/>
        <end position="30"/>
    </location>
</feature>
<gene>
    <name evidence="3" type="ORF">H9K76_15865</name>
</gene>
<evidence type="ECO:0000313" key="4">
    <source>
        <dbReference type="Proteomes" id="UP000515811"/>
    </source>
</evidence>
<dbReference type="AlphaFoldDB" id="A0A7G9RKC4"/>
<dbReference type="EMBL" id="CP060714">
    <property type="protein sequence ID" value="QNN56049.1"/>
    <property type="molecule type" value="Genomic_DNA"/>
</dbReference>
<dbReference type="PANTHER" id="PTHR42928">
    <property type="entry name" value="TRICARBOXYLATE-BINDING PROTEIN"/>
    <property type="match status" value="1"/>
</dbReference>
<keyword evidence="4" id="KW-1185">Reference proteome</keyword>
<keyword evidence="2" id="KW-0732">Signal</keyword>
<organism evidence="3 4">
    <name type="scientific">Diaphorobacter ruginosibacter</name>
    <dbReference type="NCBI Taxonomy" id="1715720"/>
    <lineage>
        <taxon>Bacteria</taxon>
        <taxon>Pseudomonadati</taxon>
        <taxon>Pseudomonadota</taxon>
        <taxon>Betaproteobacteria</taxon>
        <taxon>Burkholderiales</taxon>
        <taxon>Comamonadaceae</taxon>
        <taxon>Diaphorobacter</taxon>
    </lineage>
</organism>
<dbReference type="SUPFAM" id="SSF53850">
    <property type="entry name" value="Periplasmic binding protein-like II"/>
    <property type="match status" value="1"/>
</dbReference>
<name>A0A7G9RKC4_9BURK</name>
<evidence type="ECO:0000313" key="3">
    <source>
        <dbReference type="EMBL" id="QNN56049.1"/>
    </source>
</evidence>
<feature type="chain" id="PRO_5028975105" evidence="2">
    <location>
        <begin position="31"/>
        <end position="331"/>
    </location>
</feature>
<dbReference type="CDD" id="cd13578">
    <property type="entry name" value="PBP2_Bug27"/>
    <property type="match status" value="1"/>
</dbReference>
<dbReference type="Gene3D" id="3.40.190.10">
    <property type="entry name" value="Periplasmic binding protein-like II"/>
    <property type="match status" value="1"/>
</dbReference>
<comment type="similarity">
    <text evidence="1">Belongs to the UPF0065 (bug) family.</text>
</comment>
<dbReference type="PIRSF" id="PIRSF017082">
    <property type="entry name" value="YflP"/>
    <property type="match status" value="1"/>
</dbReference>
<dbReference type="KEGG" id="drg:H9K76_15865"/>
<dbReference type="Pfam" id="PF03401">
    <property type="entry name" value="TctC"/>
    <property type="match status" value="1"/>
</dbReference>